<name>A0A937VZ27_UNCTE</name>
<comment type="caution">
    <text evidence="3">The sequence shown here is derived from an EMBL/GenBank/DDBJ whole genome shotgun (WGS) entry which is preliminary data.</text>
</comment>
<dbReference type="PANTHER" id="PTHR16305:SF28">
    <property type="entry name" value="GUANYLATE CYCLASE DOMAIN-CONTAINING PROTEIN"/>
    <property type="match status" value="1"/>
</dbReference>
<organism evidence="3 4">
    <name type="scientific">Tectimicrobiota bacterium</name>
    <dbReference type="NCBI Taxonomy" id="2528274"/>
    <lineage>
        <taxon>Bacteria</taxon>
        <taxon>Pseudomonadati</taxon>
        <taxon>Nitrospinota/Tectimicrobiota group</taxon>
        <taxon>Candidatus Tectimicrobiota</taxon>
    </lineage>
</organism>
<sequence length="245" mass="27520">MTSIMLERLPAHESTQIVEAALPKGAHSAQLAQQLVEKAEGNPFFLEELRRVVLEQHLEDPVLSVPATIEAVILARLDRLSPTAKHLLQYAAVIGTDVSIPLLQVVAGLSDTDLAQALHQLQHAEFLYELPTHTDPMYTFQHALTQEVAYHSLVLHVRQQYHARIAHLLTTRFANARTLSTPERLAYHYSVADCPMQALPYWHRAGEQAMQQSATPQAVAHFQQGLSLLKYLPMTPERIQHELTL</sequence>
<dbReference type="GO" id="GO:0004016">
    <property type="term" value="F:adenylate cyclase activity"/>
    <property type="evidence" value="ECO:0007669"/>
    <property type="project" value="TreeGrafter"/>
</dbReference>
<evidence type="ECO:0000313" key="3">
    <source>
        <dbReference type="EMBL" id="MBM3222519.1"/>
    </source>
</evidence>
<evidence type="ECO:0000256" key="2">
    <source>
        <dbReference type="ARBA" id="ARBA00022840"/>
    </source>
</evidence>
<gene>
    <name evidence="3" type="ORF">FJZ47_01765</name>
</gene>
<proteinExistence type="predicted"/>
<dbReference type="Proteomes" id="UP000712673">
    <property type="component" value="Unassembled WGS sequence"/>
</dbReference>
<evidence type="ECO:0000313" key="4">
    <source>
        <dbReference type="Proteomes" id="UP000712673"/>
    </source>
</evidence>
<dbReference type="AlphaFoldDB" id="A0A937VZ27"/>
<keyword evidence="2" id="KW-0067">ATP-binding</keyword>
<dbReference type="GO" id="GO:0005524">
    <property type="term" value="F:ATP binding"/>
    <property type="evidence" value="ECO:0007669"/>
    <property type="project" value="UniProtKB-KW"/>
</dbReference>
<protein>
    <submittedName>
        <fullName evidence="3">Uncharacterized protein</fullName>
    </submittedName>
</protein>
<keyword evidence="1" id="KW-0547">Nucleotide-binding</keyword>
<dbReference type="PANTHER" id="PTHR16305">
    <property type="entry name" value="TESTICULAR SOLUBLE ADENYLYL CYCLASE"/>
    <property type="match status" value="1"/>
</dbReference>
<dbReference type="EMBL" id="VGLS01000027">
    <property type="protein sequence ID" value="MBM3222519.1"/>
    <property type="molecule type" value="Genomic_DNA"/>
</dbReference>
<accession>A0A937VZ27</accession>
<dbReference type="GO" id="GO:0005737">
    <property type="term" value="C:cytoplasm"/>
    <property type="evidence" value="ECO:0007669"/>
    <property type="project" value="TreeGrafter"/>
</dbReference>
<evidence type="ECO:0000256" key="1">
    <source>
        <dbReference type="ARBA" id="ARBA00022741"/>
    </source>
</evidence>
<reference evidence="3" key="1">
    <citation type="submission" date="2019-03" db="EMBL/GenBank/DDBJ databases">
        <title>Lake Tanganyika Metagenome-Assembled Genomes (MAGs).</title>
        <authorList>
            <person name="Tran P."/>
        </authorList>
    </citation>
    <scope>NUCLEOTIDE SEQUENCE</scope>
    <source>
        <strain evidence="3">K_DeepCast_65m_m2_066</strain>
    </source>
</reference>